<proteinExistence type="predicted"/>
<dbReference type="Gene3D" id="2.40.128.20">
    <property type="match status" value="1"/>
</dbReference>
<dbReference type="Proteomes" id="UP000254869">
    <property type="component" value="Unassembled WGS sequence"/>
</dbReference>
<protein>
    <recommendedName>
        <fullName evidence="3">THAP4-like heme-binding beta-barrel domain-containing protein</fullName>
    </recommendedName>
</protein>
<sequence length="278" mass="29976">MRTRLRAAAPAFLSTADLGPLQDLPGTWMGSGLSVAELPDHQGHAPFRLRVDATREILTFTEIGAPISNRGNGQGDIVLRGLHYLQQVCDARTNEALHVETGMWLFVPPTTAPIAVATIVRTATVPHGAALLAQGTPLPDVAGAPDIPPLDTTPIGYTFGDGDFPTPDVQLPPGIPDQALRDPTVLLTDALKEQTVIHTTTLDVRTGRDDIRAIGFLGANAAAARFESTYWVETLSGIDGVETLQLQYSQQTTLRFPSRSRREPTDWPHIQVATLVKQ</sequence>
<dbReference type="InterPro" id="IPR047975">
    <property type="entry name" value="Heme_bind_FMP"/>
</dbReference>
<dbReference type="AlphaFoldDB" id="A0A370IB56"/>
<name>A0A370IB56_9NOCA</name>
<dbReference type="NCBIfam" id="NF040572">
    <property type="entry name" value="heme_bind_FMP"/>
    <property type="match status" value="1"/>
</dbReference>
<organism evidence="1 2">
    <name type="scientific">Nocardia pseudobrasiliensis</name>
    <dbReference type="NCBI Taxonomy" id="45979"/>
    <lineage>
        <taxon>Bacteria</taxon>
        <taxon>Bacillati</taxon>
        <taxon>Actinomycetota</taxon>
        <taxon>Actinomycetes</taxon>
        <taxon>Mycobacteriales</taxon>
        <taxon>Nocardiaceae</taxon>
        <taxon>Nocardia</taxon>
    </lineage>
</organism>
<dbReference type="RefSeq" id="WP_067994136.1">
    <property type="nucleotide sequence ID" value="NZ_QQBC01000004.1"/>
</dbReference>
<evidence type="ECO:0008006" key="3">
    <source>
        <dbReference type="Google" id="ProtNLM"/>
    </source>
</evidence>
<evidence type="ECO:0000313" key="1">
    <source>
        <dbReference type="EMBL" id="RDI66634.1"/>
    </source>
</evidence>
<keyword evidence="2" id="KW-1185">Reference proteome</keyword>
<dbReference type="InterPro" id="IPR012674">
    <property type="entry name" value="Calycin"/>
</dbReference>
<dbReference type="SUPFAM" id="SSF50814">
    <property type="entry name" value="Lipocalins"/>
    <property type="match status" value="1"/>
</dbReference>
<accession>A0A370IB56</accession>
<dbReference type="EMBL" id="QQBC01000004">
    <property type="protein sequence ID" value="RDI66634.1"/>
    <property type="molecule type" value="Genomic_DNA"/>
</dbReference>
<evidence type="ECO:0000313" key="2">
    <source>
        <dbReference type="Proteomes" id="UP000254869"/>
    </source>
</evidence>
<gene>
    <name evidence="1" type="ORF">DFR76_104384</name>
</gene>
<reference evidence="1 2" key="1">
    <citation type="submission" date="2018-07" db="EMBL/GenBank/DDBJ databases">
        <title>Genomic Encyclopedia of Type Strains, Phase IV (KMG-IV): sequencing the most valuable type-strain genomes for metagenomic binning, comparative biology and taxonomic classification.</title>
        <authorList>
            <person name="Goeker M."/>
        </authorList>
    </citation>
    <scope>NUCLEOTIDE SEQUENCE [LARGE SCALE GENOMIC DNA]</scope>
    <source>
        <strain evidence="1 2">DSM 44290</strain>
    </source>
</reference>
<comment type="caution">
    <text evidence="1">The sequence shown here is derived from an EMBL/GenBank/DDBJ whole genome shotgun (WGS) entry which is preliminary data.</text>
</comment>